<name>A0A6M3IYR6_9ZZZZ</name>
<dbReference type="AlphaFoldDB" id="A0A6M3IYR6"/>
<dbReference type="EMBL" id="MT141483">
    <property type="protein sequence ID" value="QJA62836.1"/>
    <property type="molecule type" value="Genomic_DNA"/>
</dbReference>
<sequence length="110" mass="11894">MGQEERIDREQSELVADKFQTLTATGTLDVWDLVTNVDSSGAAVTVTLPAVEKARGKIYTITAETVGNNITITDAGDDTIFTDSVLDTADDYSVLFSNGTRWFELAAEKA</sequence>
<accession>A0A6M3IYR6</accession>
<evidence type="ECO:0000313" key="2">
    <source>
        <dbReference type="EMBL" id="QJA76078.1"/>
    </source>
</evidence>
<protein>
    <submittedName>
        <fullName evidence="1">Uncharacterized protein</fullName>
    </submittedName>
</protein>
<gene>
    <name evidence="2" type="ORF">MM415A01588_0010</name>
    <name evidence="1" type="ORF">MM415B00713_0006</name>
</gene>
<proteinExistence type="predicted"/>
<organism evidence="1">
    <name type="scientific">viral metagenome</name>
    <dbReference type="NCBI Taxonomy" id="1070528"/>
    <lineage>
        <taxon>unclassified sequences</taxon>
        <taxon>metagenomes</taxon>
        <taxon>organismal metagenomes</taxon>
    </lineage>
</organism>
<evidence type="ECO:0000313" key="1">
    <source>
        <dbReference type="EMBL" id="QJA62836.1"/>
    </source>
</evidence>
<reference evidence="1" key="1">
    <citation type="submission" date="2020-03" db="EMBL/GenBank/DDBJ databases">
        <title>The deep terrestrial virosphere.</title>
        <authorList>
            <person name="Holmfeldt K."/>
            <person name="Nilsson E."/>
            <person name="Simone D."/>
            <person name="Lopez-Fernandez M."/>
            <person name="Wu X."/>
            <person name="de Brujin I."/>
            <person name="Lundin D."/>
            <person name="Andersson A."/>
            <person name="Bertilsson S."/>
            <person name="Dopson M."/>
        </authorList>
    </citation>
    <scope>NUCLEOTIDE SEQUENCE</scope>
    <source>
        <strain evidence="2">MM415A01588</strain>
        <strain evidence="1">MM415B00713</strain>
    </source>
</reference>
<dbReference type="EMBL" id="MT142203">
    <property type="protein sequence ID" value="QJA76078.1"/>
    <property type="molecule type" value="Genomic_DNA"/>
</dbReference>